<dbReference type="InterPro" id="IPR036259">
    <property type="entry name" value="MFS_trans_sf"/>
</dbReference>
<feature type="transmembrane region" description="Helical" evidence="3">
    <location>
        <begin position="307"/>
        <end position="325"/>
    </location>
</feature>
<evidence type="ECO:0000256" key="2">
    <source>
        <dbReference type="SAM" id="MobiDB-lite"/>
    </source>
</evidence>
<comment type="subcellular location">
    <subcellularLocation>
        <location evidence="1">Membrane</location>
        <topology evidence="1">Multi-pass membrane protein</topology>
    </subcellularLocation>
</comment>
<dbReference type="GO" id="GO:0008028">
    <property type="term" value="F:monocarboxylic acid transmembrane transporter activity"/>
    <property type="evidence" value="ECO:0007669"/>
    <property type="project" value="TreeGrafter"/>
</dbReference>
<gene>
    <name evidence="5" type="ORF">EGW08_017474</name>
</gene>
<dbReference type="Gene3D" id="1.20.1250.20">
    <property type="entry name" value="MFS general substrate transporter like domains"/>
    <property type="match status" value="1"/>
</dbReference>
<feature type="transmembrane region" description="Helical" evidence="3">
    <location>
        <begin position="75"/>
        <end position="94"/>
    </location>
</feature>
<dbReference type="InterPro" id="IPR011701">
    <property type="entry name" value="MFS"/>
</dbReference>
<comment type="caution">
    <text evidence="5">The sequence shown here is derived from an EMBL/GenBank/DDBJ whole genome shotgun (WGS) entry which is preliminary data.</text>
</comment>
<dbReference type="PROSITE" id="PS50850">
    <property type="entry name" value="MFS"/>
    <property type="match status" value="1"/>
</dbReference>
<feature type="transmembrane region" description="Helical" evidence="3">
    <location>
        <begin position="40"/>
        <end position="68"/>
    </location>
</feature>
<feature type="transmembrane region" description="Helical" evidence="3">
    <location>
        <begin position="399"/>
        <end position="421"/>
    </location>
</feature>
<feature type="transmembrane region" description="Helical" evidence="3">
    <location>
        <begin position="365"/>
        <end position="387"/>
    </location>
</feature>
<feature type="transmembrane region" description="Helical" evidence="3">
    <location>
        <begin position="12"/>
        <end position="34"/>
    </location>
</feature>
<feature type="transmembrane region" description="Helical" evidence="3">
    <location>
        <begin position="242"/>
        <end position="262"/>
    </location>
</feature>
<dbReference type="InterPro" id="IPR020846">
    <property type="entry name" value="MFS_dom"/>
</dbReference>
<dbReference type="Pfam" id="PF07690">
    <property type="entry name" value="MFS_1"/>
    <property type="match status" value="1"/>
</dbReference>
<feature type="compositionally biased region" description="Acidic residues" evidence="2">
    <location>
        <begin position="475"/>
        <end position="484"/>
    </location>
</feature>
<dbReference type="EMBL" id="RQTK01000801">
    <property type="protein sequence ID" value="RUS74776.1"/>
    <property type="molecule type" value="Genomic_DNA"/>
</dbReference>
<dbReference type="OrthoDB" id="6138557at2759"/>
<keyword evidence="3" id="KW-0812">Transmembrane</keyword>
<evidence type="ECO:0000313" key="6">
    <source>
        <dbReference type="Proteomes" id="UP000271974"/>
    </source>
</evidence>
<feature type="compositionally biased region" description="Basic and acidic residues" evidence="2">
    <location>
        <begin position="499"/>
        <end position="510"/>
    </location>
</feature>
<dbReference type="PANTHER" id="PTHR11360:SF310">
    <property type="entry name" value="MONOCARBOXYLATE TRANSPORTER 9-LIKE"/>
    <property type="match status" value="1"/>
</dbReference>
<name>A0A3S1H9C5_ELYCH</name>
<keyword evidence="3" id="KW-0472">Membrane</keyword>
<evidence type="ECO:0000256" key="1">
    <source>
        <dbReference type="ARBA" id="ARBA00004141"/>
    </source>
</evidence>
<dbReference type="PANTHER" id="PTHR11360">
    <property type="entry name" value="MONOCARBOXYLATE TRANSPORTER"/>
    <property type="match status" value="1"/>
</dbReference>
<sequence>TGPMSSLLANAISCRAAVMLGGLFLSVGLALSALQNSLGMLFAFFGVVAGVGLGLTYTASVVVINYYFHRRRTMVTGIALSSAGLGIMLGPQISTLLFQMFSWREALGAMSVASAQVCVLGALMFPMHEGREREGQEAGRTPLVQRENLLDSQHPLHRGLFGIDLGKPSDLSNSHTSLKPTDFKTDGTKLSYLKNFHTASDTKHETSPDEPAQMSTSVLSLSHAHNHVSGKDPNRPLYRNSAFMLLCLQLFVANCACGVFNIHLPSFSKSKGLTDQEMTNILSINGLALFIGRMIVGALASATELHLLAYWALHMIGGLFIASLPGAGTSYLIFCFLIYGIGTFFGSVYSVLTSLTLKYVGLSRLATAFGLEMVCAGLGYLLAPPVAGWLVDLTGSYDYDMFCAGALLILSALLVMLLPILEPEITRDDLRRLREGGAGDHLGGIPLDVEVEHCADCLEQLGDVADAVAENDVDDVGVDNDDVGGDAGAADDSGGDGANSREDGKGKDNCDANGSGFGVANGVSGSVADGSGNADV</sequence>
<feature type="domain" description="Major facilitator superfamily (MFS) profile" evidence="4">
    <location>
        <begin position="1"/>
        <end position="423"/>
    </location>
</feature>
<feature type="region of interest" description="Disordered" evidence="2">
    <location>
        <begin position="475"/>
        <end position="536"/>
    </location>
</feature>
<feature type="transmembrane region" description="Helical" evidence="3">
    <location>
        <begin position="282"/>
        <end position="300"/>
    </location>
</feature>
<evidence type="ECO:0000259" key="4">
    <source>
        <dbReference type="PROSITE" id="PS50850"/>
    </source>
</evidence>
<feature type="non-terminal residue" evidence="5">
    <location>
        <position position="1"/>
    </location>
</feature>
<accession>A0A3S1H9C5</accession>
<feature type="transmembrane region" description="Helical" evidence="3">
    <location>
        <begin position="106"/>
        <end position="125"/>
    </location>
</feature>
<evidence type="ECO:0000256" key="3">
    <source>
        <dbReference type="SAM" id="Phobius"/>
    </source>
</evidence>
<dbReference type="GO" id="GO:0016020">
    <property type="term" value="C:membrane"/>
    <property type="evidence" value="ECO:0007669"/>
    <property type="project" value="UniProtKB-SubCell"/>
</dbReference>
<organism evidence="5 6">
    <name type="scientific">Elysia chlorotica</name>
    <name type="common">Eastern emerald elysia</name>
    <name type="synonym">Sea slug</name>
    <dbReference type="NCBI Taxonomy" id="188477"/>
    <lineage>
        <taxon>Eukaryota</taxon>
        <taxon>Metazoa</taxon>
        <taxon>Spiralia</taxon>
        <taxon>Lophotrochozoa</taxon>
        <taxon>Mollusca</taxon>
        <taxon>Gastropoda</taxon>
        <taxon>Heterobranchia</taxon>
        <taxon>Euthyneura</taxon>
        <taxon>Panpulmonata</taxon>
        <taxon>Sacoglossa</taxon>
        <taxon>Placobranchoidea</taxon>
        <taxon>Plakobranchidae</taxon>
        <taxon>Elysia</taxon>
    </lineage>
</organism>
<proteinExistence type="predicted"/>
<dbReference type="AlphaFoldDB" id="A0A3S1H9C5"/>
<protein>
    <recommendedName>
        <fullName evidence="4">Major facilitator superfamily (MFS) profile domain-containing protein</fullName>
    </recommendedName>
</protein>
<reference evidence="5 6" key="1">
    <citation type="submission" date="2019-01" db="EMBL/GenBank/DDBJ databases">
        <title>A draft genome assembly of the solar-powered sea slug Elysia chlorotica.</title>
        <authorList>
            <person name="Cai H."/>
            <person name="Li Q."/>
            <person name="Fang X."/>
            <person name="Li J."/>
            <person name="Curtis N.E."/>
            <person name="Altenburger A."/>
            <person name="Shibata T."/>
            <person name="Feng M."/>
            <person name="Maeda T."/>
            <person name="Schwartz J.A."/>
            <person name="Shigenobu S."/>
            <person name="Lundholm N."/>
            <person name="Nishiyama T."/>
            <person name="Yang H."/>
            <person name="Hasebe M."/>
            <person name="Li S."/>
            <person name="Pierce S.K."/>
            <person name="Wang J."/>
        </authorList>
    </citation>
    <scope>NUCLEOTIDE SEQUENCE [LARGE SCALE GENOMIC DNA]</scope>
    <source>
        <strain evidence="5">EC2010</strain>
        <tissue evidence="5">Whole organism of an adult</tissue>
    </source>
</reference>
<evidence type="ECO:0000313" key="5">
    <source>
        <dbReference type="EMBL" id="RUS74776.1"/>
    </source>
</evidence>
<dbReference type="SUPFAM" id="SSF103473">
    <property type="entry name" value="MFS general substrate transporter"/>
    <property type="match status" value="1"/>
</dbReference>
<dbReference type="InterPro" id="IPR050327">
    <property type="entry name" value="Proton-linked_MCT"/>
</dbReference>
<feature type="transmembrane region" description="Helical" evidence="3">
    <location>
        <begin position="331"/>
        <end position="353"/>
    </location>
</feature>
<keyword evidence="3" id="KW-1133">Transmembrane helix</keyword>
<dbReference type="Proteomes" id="UP000271974">
    <property type="component" value="Unassembled WGS sequence"/>
</dbReference>
<keyword evidence="6" id="KW-1185">Reference proteome</keyword>